<dbReference type="Proteomes" id="UP001372834">
    <property type="component" value="Unassembled WGS sequence"/>
</dbReference>
<evidence type="ECO:0000256" key="1">
    <source>
        <dbReference type="SAM" id="Phobius"/>
    </source>
</evidence>
<dbReference type="EMBL" id="JAWJWE010000044">
    <property type="protein sequence ID" value="KAK6617420.1"/>
    <property type="molecule type" value="Genomic_DNA"/>
</dbReference>
<evidence type="ECO:0000313" key="4">
    <source>
        <dbReference type="Proteomes" id="UP001359485"/>
    </source>
</evidence>
<evidence type="ECO:0008006" key="6">
    <source>
        <dbReference type="Google" id="ProtNLM"/>
    </source>
</evidence>
<proteinExistence type="predicted"/>
<dbReference type="Proteomes" id="UP001359485">
    <property type="component" value="Unassembled WGS sequence"/>
</dbReference>
<evidence type="ECO:0000313" key="2">
    <source>
        <dbReference type="EMBL" id="KAK6617420.1"/>
    </source>
</evidence>
<accession>A0AAN8PBB5</accession>
<dbReference type="EMBL" id="JAWJWF010000047">
    <property type="protein sequence ID" value="KAK6621817.1"/>
    <property type="molecule type" value="Genomic_DNA"/>
</dbReference>
<organism evidence="2 5">
    <name type="scientific">Polyplax serrata</name>
    <name type="common">Common mouse louse</name>
    <dbReference type="NCBI Taxonomy" id="468196"/>
    <lineage>
        <taxon>Eukaryota</taxon>
        <taxon>Metazoa</taxon>
        <taxon>Ecdysozoa</taxon>
        <taxon>Arthropoda</taxon>
        <taxon>Hexapoda</taxon>
        <taxon>Insecta</taxon>
        <taxon>Pterygota</taxon>
        <taxon>Neoptera</taxon>
        <taxon>Paraneoptera</taxon>
        <taxon>Psocodea</taxon>
        <taxon>Troctomorpha</taxon>
        <taxon>Phthiraptera</taxon>
        <taxon>Anoplura</taxon>
        <taxon>Polyplacidae</taxon>
        <taxon>Polyplax</taxon>
    </lineage>
</organism>
<dbReference type="AlphaFoldDB" id="A0AAN8PBB5"/>
<feature type="transmembrane region" description="Helical" evidence="1">
    <location>
        <begin position="147"/>
        <end position="168"/>
    </location>
</feature>
<protein>
    <recommendedName>
        <fullName evidence="6">MARVEL domain-containing protein</fullName>
    </recommendedName>
</protein>
<gene>
    <name evidence="2" type="ORF">RUM43_014429</name>
    <name evidence="3" type="ORF">RUM44_001624</name>
</gene>
<sequence>MQTARRETLGNLLDYKEFQVLLVSFPVFLIFLGVSCGKFWNDFYKFNHNATIGLILANYLGTMSLGACLLSWIFIDQISWLARALFMLIDGMFFIVCSVALIIMVSSDIRSGLIPPEDFTYNCTFNKELNTTDVRCTWLQVVLCVHLLQGVFCLIFFLCLCAVLDAVYT</sequence>
<name>A0AAN8PBB5_POLSC</name>
<reference evidence="2 5" key="1">
    <citation type="submission" date="2023-10" db="EMBL/GenBank/DDBJ databases">
        <title>Genomes of two closely related lineages of the louse Polyplax serrata with different host specificities.</title>
        <authorList>
            <person name="Martinu J."/>
            <person name="Tarabai H."/>
            <person name="Stefka J."/>
            <person name="Hypsa V."/>
        </authorList>
    </citation>
    <scope>NUCLEOTIDE SEQUENCE [LARGE SCALE GENOMIC DNA]</scope>
    <source>
        <strain evidence="3">98ZLc_SE</strain>
        <strain evidence="2">HR10_N</strain>
    </source>
</reference>
<feature type="transmembrane region" description="Helical" evidence="1">
    <location>
        <begin position="84"/>
        <end position="105"/>
    </location>
</feature>
<keyword evidence="1" id="KW-0472">Membrane</keyword>
<evidence type="ECO:0000313" key="5">
    <source>
        <dbReference type="Proteomes" id="UP001372834"/>
    </source>
</evidence>
<comment type="caution">
    <text evidence="2">The sequence shown here is derived from an EMBL/GenBank/DDBJ whole genome shotgun (WGS) entry which is preliminary data.</text>
</comment>
<keyword evidence="4" id="KW-1185">Reference proteome</keyword>
<keyword evidence="1" id="KW-1133">Transmembrane helix</keyword>
<keyword evidence="1" id="KW-0812">Transmembrane</keyword>
<evidence type="ECO:0000313" key="3">
    <source>
        <dbReference type="EMBL" id="KAK6621817.1"/>
    </source>
</evidence>
<feature type="transmembrane region" description="Helical" evidence="1">
    <location>
        <begin position="20"/>
        <end position="40"/>
    </location>
</feature>
<feature type="transmembrane region" description="Helical" evidence="1">
    <location>
        <begin position="52"/>
        <end position="75"/>
    </location>
</feature>